<feature type="region of interest" description="Disordered" evidence="2">
    <location>
        <begin position="347"/>
        <end position="393"/>
    </location>
</feature>
<feature type="compositionally biased region" description="Polar residues" evidence="2">
    <location>
        <begin position="1140"/>
        <end position="1152"/>
    </location>
</feature>
<evidence type="ECO:0000313" key="4">
    <source>
        <dbReference type="Proteomes" id="UP000472270"/>
    </source>
</evidence>
<feature type="compositionally biased region" description="Acidic residues" evidence="2">
    <location>
        <begin position="359"/>
        <end position="377"/>
    </location>
</feature>
<feature type="region of interest" description="Disordered" evidence="2">
    <location>
        <begin position="1520"/>
        <end position="1543"/>
    </location>
</feature>
<sequence>MSADTVRQKSSVCEEMRGRVSLRLSPNEEAQLEREELHRRRKLRLQQVREQERFIARQVRTQVQERRRQQMQTLADSLQLQWQQQQMLRLQALSTHYQHSLRAVGHGHRSARENEPDLEALAQRSVERQERAEERHREALRELSARRHEEEQQQRRHADARRKALLEEKRRAERVASLPAPPPDPVESIGKKTPRPLKCAAAERFSLTHCHMRQTAVDRETDTEQQLSAQQAAALEIQRLEELRREEARDRQERLEKARLRGNHALRTEQHTQDRARLLCELERLQQADLLRRRQEVNTVPAQIFQPLYRQQELRDEQQRELEIAFQDVCTEERKVKGDLVMQLVPEPLPPLSASSHDEELDVTLDPECAPEGEEPETPGTETAASSAPPADAGRRALSRLLERIRRQRDQRSRQQTADMPVTSRDADTQEEALSVETGSLSSQEKASGGSSEQQTPSTTHTEDAPDVSDEAVVAGSVLPVEERVESERRAHTDQPTHVEVLLRRQQEQLALLEELEEKRRELEQRLRDTQHTSSTLQEAAHRQSTTLPEPPAEVKPDVTHTQRLHQYQQRLLEQNRLHKKCVEEARRRLEEYQRTLKLRYAIGSTSAALPQPSVPLETRSAHSPALPLVLHPDPHVLHPGKAPAPAPSQQPNPSGSESSSQDGQEDRVPLPPPSVLLELLRSRQHHAVPRSAEISASVTASSFGPVQTSVTQLQSEPCVEADRQELRRQRDFLQALITADRQGSALSFSDVQTDRTTLNTLLNAIEEANGHTEPSTAPSQRDRATLTTTLLSDGSVYDPAPVHRGRVKPPVSRPPARLAFLQQMEQHELSAIQEVDTPVNISLDTVLQSVDVSESSSTSLPAVSSEDGHSVSQRSQVTGRISRMSWRETLLCDSTASASPSSMNHQRECFGAVDPDYLSSTTISTGSYSTSDHEPSYAISEASHLCTEPDVCGPSPKSSSCHMTAAQAQEMRDSVQQIIDKYSKELNASLRHAGVTSGAVNTSSASQSWSSALQEECSLRDGDAAERRSSLSSAAALSSTELSGVFQPLQPHPDIDSSSSSSRDAVRDDQSTRAQGWSETVNRILERLSDQLSIRQSEQGHGTTPAEPSRLSSSVCRDQDRHLNESIVRQNRTSHVRRTLSSAEDQLASPDQSAFSQLIGKASDMGSSQVFDQSSVLADGPEEATQSTAAGPAEVCSSLQPSVSQMMSDDALTDGPQDDASDLFLPLPSDVTTNETADCSTALCVPLEAEPCGAYDAEASDWLESTDQSLTSLQHLRVDTLLQSQPDLQISMDALSFTHESLCDTDAVAPPTAADVSLMPRSPLKPALQEDAPQMPSQEVSSEPPPHLTELLERAQAAGDVKGILEESTISFISLPESTLQDPELTLTQTPDTGSAAQEVGESQSRSDDSQSERPEAAFPHAVMLLEFQSSSAPQQRRRDRLAQRSALRAAQIKARKPTAVQKVSRATGRTDPEPHTADRLKSVAEVRICSDEHRRCEEATMYRRTHRLYNQLEEVKQKKELRSRQESYAKNREKARDFQRKTLEKLRAKLNR</sequence>
<evidence type="ECO:0000256" key="1">
    <source>
        <dbReference type="SAM" id="Coils"/>
    </source>
</evidence>
<reference evidence="3" key="1">
    <citation type="submission" date="2025-08" db="UniProtKB">
        <authorList>
            <consortium name="Ensembl"/>
        </authorList>
    </citation>
    <scope>IDENTIFICATION</scope>
</reference>
<feature type="compositionally biased region" description="Polar residues" evidence="2">
    <location>
        <begin position="532"/>
        <end position="548"/>
    </location>
</feature>
<feature type="region of interest" description="Disordered" evidence="2">
    <location>
        <begin position="627"/>
        <end position="673"/>
    </location>
</feature>
<feature type="region of interest" description="Disordered" evidence="2">
    <location>
        <begin position="1096"/>
        <end position="1152"/>
    </location>
</feature>
<accession>A0A673HBU0</accession>
<feature type="coiled-coil region" evidence="1">
    <location>
        <begin position="237"/>
        <end position="288"/>
    </location>
</feature>
<keyword evidence="4" id="KW-1185">Reference proteome</keyword>
<feature type="compositionally biased region" description="Polar residues" evidence="2">
    <location>
        <begin position="437"/>
        <end position="460"/>
    </location>
</feature>
<dbReference type="GeneID" id="107720452"/>
<keyword evidence="1" id="KW-0175">Coiled coil</keyword>
<feature type="compositionally biased region" description="Basic and acidic residues" evidence="2">
    <location>
        <begin position="125"/>
        <end position="174"/>
    </location>
</feature>
<name>A0A673HBU0_9TELE</name>
<feature type="region of interest" description="Disordered" evidence="2">
    <location>
        <begin position="524"/>
        <end position="561"/>
    </location>
</feature>
<feature type="compositionally biased region" description="Polar residues" evidence="2">
    <location>
        <begin position="871"/>
        <end position="880"/>
    </location>
</feature>
<feature type="compositionally biased region" description="Polar residues" evidence="2">
    <location>
        <begin position="1376"/>
        <end position="1397"/>
    </location>
</feature>
<evidence type="ECO:0000256" key="2">
    <source>
        <dbReference type="SAM" id="MobiDB-lite"/>
    </source>
</evidence>
<feature type="region of interest" description="Disordered" evidence="2">
    <location>
        <begin position="859"/>
        <end position="880"/>
    </location>
</feature>
<proteinExistence type="predicted"/>
<feature type="region of interest" description="Disordered" evidence="2">
    <location>
        <begin position="1327"/>
        <end position="1347"/>
    </location>
</feature>
<feature type="region of interest" description="Disordered" evidence="2">
    <location>
        <begin position="794"/>
        <end position="814"/>
    </location>
</feature>
<reference evidence="3" key="2">
    <citation type="submission" date="2025-09" db="UniProtKB">
        <authorList>
            <consortium name="Ensembl"/>
        </authorList>
    </citation>
    <scope>IDENTIFICATION</scope>
</reference>
<dbReference type="Proteomes" id="UP000472270">
    <property type="component" value="Unassembled WGS sequence"/>
</dbReference>
<dbReference type="RefSeq" id="XP_016383646.1">
    <property type="nucleotide sequence ID" value="XM_016528160.1"/>
</dbReference>
<dbReference type="Ensembl" id="ENSSRHT00000024319.1">
    <property type="protein sequence ID" value="ENSSRHP00000023604.1"/>
    <property type="gene ID" value="ENSSRHG00000012436.1"/>
</dbReference>
<feature type="compositionally biased region" description="Low complexity" evidence="2">
    <location>
        <begin position="652"/>
        <end position="663"/>
    </location>
</feature>
<evidence type="ECO:0000313" key="3">
    <source>
        <dbReference type="Ensembl" id="ENSSRHP00000023604.1"/>
    </source>
</evidence>
<feature type="region of interest" description="Disordered" evidence="2">
    <location>
        <begin position="1376"/>
        <end position="1416"/>
    </location>
</feature>
<feature type="region of interest" description="Disordered" evidence="2">
    <location>
        <begin position="1451"/>
        <end position="1478"/>
    </location>
</feature>
<feature type="compositionally biased region" description="Basic and acidic residues" evidence="2">
    <location>
        <begin position="1406"/>
        <end position="1416"/>
    </location>
</feature>
<dbReference type="CTD" id="85459"/>
<feature type="region of interest" description="Disordered" evidence="2">
    <location>
        <begin position="406"/>
        <end position="472"/>
    </location>
</feature>
<gene>
    <name evidence="3" type="primary">cep295</name>
</gene>
<feature type="region of interest" description="Disordered" evidence="2">
    <location>
        <begin position="1046"/>
        <end position="1080"/>
    </location>
</feature>
<feature type="compositionally biased region" description="Low complexity" evidence="2">
    <location>
        <begin position="627"/>
        <end position="642"/>
    </location>
</feature>
<protein>
    <submittedName>
        <fullName evidence="3">Centrosomal protein of 295 kDa-like</fullName>
    </submittedName>
</protein>
<organism evidence="3 4">
    <name type="scientific">Sinocyclocheilus rhinocerous</name>
    <dbReference type="NCBI Taxonomy" id="307959"/>
    <lineage>
        <taxon>Eukaryota</taxon>
        <taxon>Metazoa</taxon>
        <taxon>Chordata</taxon>
        <taxon>Craniata</taxon>
        <taxon>Vertebrata</taxon>
        <taxon>Euteleostomi</taxon>
        <taxon>Actinopterygii</taxon>
        <taxon>Neopterygii</taxon>
        <taxon>Teleostei</taxon>
        <taxon>Ostariophysi</taxon>
        <taxon>Cypriniformes</taxon>
        <taxon>Cyprinidae</taxon>
        <taxon>Cyprininae</taxon>
        <taxon>Sinocyclocheilus</taxon>
    </lineage>
</organism>
<feature type="region of interest" description="Disordered" evidence="2">
    <location>
        <begin position="125"/>
        <end position="192"/>
    </location>
</feature>